<reference evidence="1 2" key="1">
    <citation type="submission" date="2017-11" db="EMBL/GenBank/DDBJ databases">
        <authorList>
            <person name="Kracher B."/>
        </authorList>
    </citation>
    <scope>NUCLEOTIDE SEQUENCE [LARGE SCALE GENOMIC DNA]</scope>
    <source>
        <strain evidence="1 2">RACE1</strain>
    </source>
</reference>
<evidence type="ECO:0000313" key="2">
    <source>
        <dbReference type="Proteomes" id="UP000275772"/>
    </source>
</evidence>
<accession>A0A383URN3</accession>
<dbReference type="Gene3D" id="3.30.420.10">
    <property type="entry name" value="Ribonuclease H-like superfamily/Ribonuclease H"/>
    <property type="match status" value="1"/>
</dbReference>
<protein>
    <recommendedName>
        <fullName evidence="3">Tc1-like transposase DDE domain-containing protein</fullName>
    </recommendedName>
</protein>
<dbReference type="Proteomes" id="UP000275772">
    <property type="component" value="Unassembled WGS sequence"/>
</dbReference>
<dbReference type="GO" id="GO:0003676">
    <property type="term" value="F:nucleic acid binding"/>
    <property type="evidence" value="ECO:0007669"/>
    <property type="project" value="InterPro"/>
</dbReference>
<dbReference type="VEuPathDB" id="FungiDB:BLGHR1_13147"/>
<gene>
    <name evidence="1" type="ORF">BLGHR1_13147</name>
</gene>
<sequence>MVTMRPWISVMQDNASAHAAALTMEDMSQWLIQPISWPANSPDLDLIEGVWDRMRDYIQLDHPNLSGGKQLTPISLSKIVEEV</sequence>
<proteinExistence type="predicted"/>
<evidence type="ECO:0000313" key="1">
    <source>
        <dbReference type="EMBL" id="SZF02368.1"/>
    </source>
</evidence>
<evidence type="ECO:0008006" key="3">
    <source>
        <dbReference type="Google" id="ProtNLM"/>
    </source>
</evidence>
<name>A0A383URN3_BLUHO</name>
<dbReference type="EMBL" id="UNSH01000042">
    <property type="protein sequence ID" value="SZF02368.1"/>
    <property type="molecule type" value="Genomic_DNA"/>
</dbReference>
<dbReference type="InterPro" id="IPR036397">
    <property type="entry name" value="RNaseH_sf"/>
</dbReference>
<organism evidence="1 2">
    <name type="scientific">Blumeria hordei</name>
    <name type="common">Barley powdery mildew</name>
    <name type="synonym">Blumeria graminis f. sp. hordei</name>
    <dbReference type="NCBI Taxonomy" id="2867405"/>
    <lineage>
        <taxon>Eukaryota</taxon>
        <taxon>Fungi</taxon>
        <taxon>Dikarya</taxon>
        <taxon>Ascomycota</taxon>
        <taxon>Pezizomycotina</taxon>
        <taxon>Leotiomycetes</taxon>
        <taxon>Erysiphales</taxon>
        <taxon>Erysiphaceae</taxon>
        <taxon>Blumeria</taxon>
    </lineage>
</organism>
<dbReference type="AlphaFoldDB" id="A0A383URN3"/>